<dbReference type="EMBL" id="CAJNIZ010043809">
    <property type="protein sequence ID" value="CAE7669494.1"/>
    <property type="molecule type" value="Genomic_DNA"/>
</dbReference>
<keyword evidence="5" id="KW-1185">Reference proteome</keyword>
<dbReference type="InterPro" id="IPR051550">
    <property type="entry name" value="SCF-Subunits/Alg-Epimerases"/>
</dbReference>
<dbReference type="GO" id="GO:0006511">
    <property type="term" value="P:ubiquitin-dependent protein catabolic process"/>
    <property type="evidence" value="ECO:0007669"/>
    <property type="project" value="TreeGrafter"/>
</dbReference>
<comment type="caution">
    <text evidence="4">The sequence shown here is derived from an EMBL/GenBank/DDBJ whole genome shotgun (WGS) entry which is preliminary data.</text>
</comment>
<dbReference type="AlphaFoldDB" id="A0A812WFS5"/>
<evidence type="ECO:0000313" key="5">
    <source>
        <dbReference type="Proteomes" id="UP000649617"/>
    </source>
</evidence>
<gene>
    <name evidence="4" type="ORF">SPIL2461_LOCUS18425</name>
</gene>
<accession>A0A812WFS5</accession>
<dbReference type="InterPro" id="IPR011050">
    <property type="entry name" value="Pectin_lyase_fold/virulence"/>
</dbReference>
<keyword evidence="1" id="KW-0677">Repeat</keyword>
<dbReference type="SMART" id="SM00710">
    <property type="entry name" value="PbH1"/>
    <property type="match status" value="5"/>
</dbReference>
<dbReference type="PANTHER" id="PTHR22990:SF15">
    <property type="entry name" value="F-BOX ONLY PROTEIN 10"/>
    <property type="match status" value="1"/>
</dbReference>
<dbReference type="PANTHER" id="PTHR22990">
    <property type="entry name" value="F-BOX ONLY PROTEIN"/>
    <property type="match status" value="1"/>
</dbReference>
<evidence type="ECO:0000256" key="2">
    <source>
        <dbReference type="SAM" id="MobiDB-lite"/>
    </source>
</evidence>
<evidence type="ECO:0000256" key="1">
    <source>
        <dbReference type="ARBA" id="ARBA00022737"/>
    </source>
</evidence>
<dbReference type="SUPFAM" id="SSF51126">
    <property type="entry name" value="Pectin lyase-like"/>
    <property type="match status" value="1"/>
</dbReference>
<feature type="compositionally biased region" description="Basic and acidic residues" evidence="2">
    <location>
        <begin position="412"/>
        <end position="421"/>
    </location>
</feature>
<feature type="compositionally biased region" description="Basic residues" evidence="2">
    <location>
        <begin position="1"/>
        <end position="13"/>
    </location>
</feature>
<evidence type="ECO:0000313" key="4">
    <source>
        <dbReference type="EMBL" id="CAE7669494.1"/>
    </source>
</evidence>
<feature type="domain" description="Right handed beta helix" evidence="3">
    <location>
        <begin position="134"/>
        <end position="266"/>
    </location>
</feature>
<proteinExistence type="predicted"/>
<dbReference type="Proteomes" id="UP000649617">
    <property type="component" value="Unassembled WGS sequence"/>
</dbReference>
<dbReference type="InterPro" id="IPR039448">
    <property type="entry name" value="Beta_helix"/>
</dbReference>
<feature type="region of interest" description="Disordered" evidence="2">
    <location>
        <begin position="412"/>
        <end position="465"/>
    </location>
</feature>
<protein>
    <recommendedName>
        <fullName evidence="3">Right handed beta helix domain-containing protein</fullName>
    </recommendedName>
</protein>
<name>A0A812WFS5_SYMPI</name>
<dbReference type="Gene3D" id="2.160.20.10">
    <property type="entry name" value="Single-stranded right-handed beta-helix, Pectin lyase-like"/>
    <property type="match status" value="1"/>
</dbReference>
<evidence type="ECO:0000259" key="3">
    <source>
        <dbReference type="Pfam" id="PF13229"/>
    </source>
</evidence>
<feature type="region of interest" description="Disordered" evidence="2">
    <location>
        <begin position="1"/>
        <end position="51"/>
    </location>
</feature>
<dbReference type="Pfam" id="PF13229">
    <property type="entry name" value="Beta_helix"/>
    <property type="match status" value="1"/>
</dbReference>
<reference evidence="4" key="1">
    <citation type="submission" date="2021-02" db="EMBL/GenBank/DDBJ databases">
        <authorList>
            <person name="Dougan E. K."/>
            <person name="Rhodes N."/>
            <person name="Thang M."/>
            <person name="Chan C."/>
        </authorList>
    </citation>
    <scope>NUCLEOTIDE SEQUENCE</scope>
</reference>
<dbReference type="OrthoDB" id="416010at2759"/>
<sequence>MTPAKRAKSKAHKSGSERPAKAARVASSDSQLVASNAPEAAPREPSTSVSMERRPFAKLLLDAINADEPLTLERSDPIIDAVRVPINSPIVVEAKPGSPLPPILELPGIVISSAQVTLRHICLHSRATDIDHPLIEVRTGGRIELTDCRLEGAGIKLHTGASARLVRTRISGSLQAGISAADTLEVSLAECDISNCDGEGLHVTSGQQLSVSDCTFSNNLKNGALIDGKAGQSGFSGCTFSANGQFGVWIDSGSCVSWKRNLITGNTLGDIGGRGSLDGQTNAFDAGDSCMVWVEKVAEWLPGKVLEVLEDEFVVVAEVPLKMDIAEAGVMRRTRQKAPEPKREVRSLEIKVPPDAVRLPKSSEEAPPAWSKKTSTYRRRKSAFLHFLREGGKGVAAWKALDGKERVRFQTKARKENKDKPLNPPDKLSVQGASITPSGPHTEGRVQRPARKSASVLFPRTKHRN</sequence>
<dbReference type="InterPro" id="IPR006626">
    <property type="entry name" value="PbH1"/>
</dbReference>
<dbReference type="InterPro" id="IPR012334">
    <property type="entry name" value="Pectin_lyas_fold"/>
</dbReference>
<organism evidence="4 5">
    <name type="scientific">Symbiodinium pilosum</name>
    <name type="common">Dinoflagellate</name>
    <dbReference type="NCBI Taxonomy" id="2952"/>
    <lineage>
        <taxon>Eukaryota</taxon>
        <taxon>Sar</taxon>
        <taxon>Alveolata</taxon>
        <taxon>Dinophyceae</taxon>
        <taxon>Suessiales</taxon>
        <taxon>Symbiodiniaceae</taxon>
        <taxon>Symbiodinium</taxon>
    </lineage>
</organism>